<name>A0ABX8WG11_9HYPH</name>
<dbReference type="SUPFAM" id="SSF54197">
    <property type="entry name" value="HIT-like"/>
    <property type="match status" value="1"/>
</dbReference>
<dbReference type="Proteomes" id="UP000825799">
    <property type="component" value="Chromosome"/>
</dbReference>
<reference evidence="3 4" key="1">
    <citation type="submission" date="2021-08" db="EMBL/GenBank/DDBJ databases">
        <title>Devosia salina sp. nov., isolated from the South China Sea sediment.</title>
        <authorList>
            <person name="Zhou Z."/>
        </authorList>
    </citation>
    <scope>NUCLEOTIDE SEQUENCE [LARGE SCALE GENOMIC DNA]</scope>
    <source>
        <strain evidence="3 4">SCS-3</strain>
    </source>
</reference>
<dbReference type="Pfam" id="PF01230">
    <property type="entry name" value="HIT"/>
    <property type="match status" value="1"/>
</dbReference>
<dbReference type="PROSITE" id="PS00892">
    <property type="entry name" value="HIT_1"/>
    <property type="match status" value="1"/>
</dbReference>
<protein>
    <submittedName>
        <fullName evidence="3">HIT family protein</fullName>
    </submittedName>
</protein>
<dbReference type="RefSeq" id="WP_220303694.1">
    <property type="nucleotide sequence ID" value="NZ_CP080590.1"/>
</dbReference>
<organism evidence="3 4">
    <name type="scientific">Devosia salina</name>
    <dbReference type="NCBI Taxonomy" id="2860336"/>
    <lineage>
        <taxon>Bacteria</taxon>
        <taxon>Pseudomonadati</taxon>
        <taxon>Pseudomonadota</taxon>
        <taxon>Alphaproteobacteria</taxon>
        <taxon>Hyphomicrobiales</taxon>
        <taxon>Devosiaceae</taxon>
        <taxon>Devosia</taxon>
    </lineage>
</organism>
<dbReference type="PROSITE" id="PS51084">
    <property type="entry name" value="HIT_2"/>
    <property type="match status" value="1"/>
</dbReference>
<dbReference type="PANTHER" id="PTHR42997:SF1">
    <property type="entry name" value="AP-4-A PHOSPHORYLASE"/>
    <property type="match status" value="1"/>
</dbReference>
<feature type="domain" description="HIT" evidence="2">
    <location>
        <begin position="7"/>
        <end position="112"/>
    </location>
</feature>
<evidence type="ECO:0000259" key="2">
    <source>
        <dbReference type="PROSITE" id="PS51084"/>
    </source>
</evidence>
<gene>
    <name evidence="3" type="ORF">K1X15_11245</name>
</gene>
<dbReference type="Gene3D" id="3.30.428.10">
    <property type="entry name" value="HIT-like"/>
    <property type="match status" value="1"/>
</dbReference>
<evidence type="ECO:0000313" key="4">
    <source>
        <dbReference type="Proteomes" id="UP000825799"/>
    </source>
</evidence>
<proteinExistence type="predicted"/>
<dbReference type="InterPro" id="IPR019808">
    <property type="entry name" value="Histidine_triad_CS"/>
</dbReference>
<evidence type="ECO:0000313" key="3">
    <source>
        <dbReference type="EMBL" id="QYO75230.1"/>
    </source>
</evidence>
<evidence type="ECO:0000256" key="1">
    <source>
        <dbReference type="PROSITE-ProRule" id="PRU00464"/>
    </source>
</evidence>
<accession>A0ABX8WG11</accession>
<dbReference type="InterPro" id="IPR036265">
    <property type="entry name" value="HIT-like_sf"/>
</dbReference>
<dbReference type="EMBL" id="CP080590">
    <property type="protein sequence ID" value="QYO75230.1"/>
    <property type="molecule type" value="Genomic_DNA"/>
</dbReference>
<sequence length="129" mass="13957">MSAAPCRFCMDNGLLADAPVFETGQFYVLMSHDPALPHAAMVIPRRHSTSPFEMTATEWADLPSALDGARQALAPRRPDGFTLGWNVGEVAGQTVSHTHLHVIARFRGEPMEGKGIRHPLKTTAPGTTP</sequence>
<keyword evidence="4" id="KW-1185">Reference proteome</keyword>
<dbReference type="PANTHER" id="PTHR42997">
    <property type="entry name" value="HIT FAMILY HYDROLASE"/>
    <property type="match status" value="1"/>
</dbReference>
<dbReference type="InterPro" id="IPR052908">
    <property type="entry name" value="AP-4-A_phosphorylase"/>
</dbReference>
<dbReference type="InterPro" id="IPR011146">
    <property type="entry name" value="HIT-like"/>
</dbReference>
<feature type="short sequence motif" description="Histidine triad motif" evidence="1">
    <location>
        <begin position="97"/>
        <end position="101"/>
    </location>
</feature>